<feature type="transmembrane region" description="Helical" evidence="2">
    <location>
        <begin position="147"/>
        <end position="169"/>
    </location>
</feature>
<reference evidence="3 4" key="1">
    <citation type="submission" date="2016-10" db="EMBL/GenBank/DDBJ databases">
        <authorList>
            <person name="de Groot N.N."/>
        </authorList>
    </citation>
    <scope>NUCLEOTIDE SEQUENCE [LARGE SCALE GENOMIC DNA]</scope>
    <source>
        <strain evidence="3 4">CGMCC 4.1877</strain>
    </source>
</reference>
<feature type="compositionally biased region" description="Pro residues" evidence="1">
    <location>
        <begin position="296"/>
        <end position="305"/>
    </location>
</feature>
<keyword evidence="2" id="KW-1133">Transmembrane helix</keyword>
<dbReference type="PANTHER" id="PTHR34219">
    <property type="entry name" value="IRON-REGULATED INNER MEMBRANE PROTEIN-RELATED"/>
    <property type="match status" value="1"/>
</dbReference>
<feature type="compositionally biased region" description="Low complexity" evidence="1">
    <location>
        <begin position="402"/>
        <end position="434"/>
    </location>
</feature>
<feature type="compositionally biased region" description="Basic residues" evidence="1">
    <location>
        <begin position="550"/>
        <end position="568"/>
    </location>
</feature>
<feature type="compositionally biased region" description="Low complexity" evidence="1">
    <location>
        <begin position="524"/>
        <end position="538"/>
    </location>
</feature>
<feature type="transmembrane region" description="Helical" evidence="2">
    <location>
        <begin position="196"/>
        <end position="216"/>
    </location>
</feature>
<accession>A0A1I5AKK5</accession>
<keyword evidence="2" id="KW-0472">Membrane</keyword>
<keyword evidence="2" id="KW-0812">Transmembrane</keyword>
<feature type="compositionally biased region" description="Low complexity" evidence="1">
    <location>
        <begin position="228"/>
        <end position="238"/>
    </location>
</feature>
<dbReference type="PANTHER" id="PTHR34219:SF3">
    <property type="entry name" value="BLL7967 PROTEIN"/>
    <property type="match status" value="1"/>
</dbReference>
<feature type="transmembrane region" description="Helical" evidence="2">
    <location>
        <begin position="23"/>
        <end position="43"/>
    </location>
</feature>
<feature type="compositionally biased region" description="Low complexity" evidence="1">
    <location>
        <begin position="246"/>
        <end position="274"/>
    </location>
</feature>
<evidence type="ECO:0000313" key="4">
    <source>
        <dbReference type="Proteomes" id="UP000199614"/>
    </source>
</evidence>
<proteinExistence type="predicted"/>
<feature type="transmembrane region" description="Helical" evidence="2">
    <location>
        <begin position="95"/>
        <end position="116"/>
    </location>
</feature>
<dbReference type="STRING" id="260086.SAMN05216207_101828"/>
<evidence type="ECO:0000256" key="1">
    <source>
        <dbReference type="SAM" id="MobiDB-lite"/>
    </source>
</evidence>
<evidence type="ECO:0000256" key="2">
    <source>
        <dbReference type="SAM" id="Phobius"/>
    </source>
</evidence>
<dbReference type="Pfam" id="PF03929">
    <property type="entry name" value="PepSY_TM"/>
    <property type="match status" value="1"/>
</dbReference>
<name>A0A1I5AKK5_PSUAM</name>
<sequence>MGRTRKRTPNGVRRRSAVVHRRVGLGLALVLLVEFGTGTLLLYRRELAGDGADGPFWGLLLNLHDCGLACPHLPGHVPALAAAVPGLGGTTWGGLGLGVLGAALAGLALSGVAAWWPVRRFGRAVRATLRPKFDRGPFRRHRDLHDLAALAALPLLLVWAVTGAVNGVLRAGPGMATGIGGLGLHSGAFVPGWARVPWALAGLAVLYVAGSGIRTWRIRTRRTRRAGTGRAPAIPRQRTAADPRAAEPGASAAGAGRPAVESGTDTTGPGLGPTRRARTGPGSGDTGSGAVAGAPPAGPGAPPGLPDHVVAGSVVADAALVTDRHTPATAPRHQPPAAPRAPRLPAAVSIPAGVGRPVLPATVPVRPAGAGAARSRPEHGGCRVPALRTVALVRTAPGGGTAQAATQVAPPPVAASASPAVPHPAAVHRSAAPVGSAAGTSPADGTRTTSAGGRGTTPPGSGSRTTPPVDAGTAPEADGGAASPATVADRPPAPRNGPVAPVPAQRRHPPGTLPPARAQDATDGNAAARNAAAGNAAAPGPPAPCEPGRRARNPYSRRRRRRARGRRS</sequence>
<dbReference type="InterPro" id="IPR005625">
    <property type="entry name" value="PepSY-ass_TM"/>
</dbReference>
<protein>
    <submittedName>
        <fullName evidence="3">PepSY-associated TM region</fullName>
    </submittedName>
</protein>
<gene>
    <name evidence="3" type="ORF">SAMN05216207_101828</name>
</gene>
<feature type="compositionally biased region" description="Low complexity" evidence="1">
    <location>
        <begin position="445"/>
        <end position="468"/>
    </location>
</feature>
<evidence type="ECO:0000313" key="3">
    <source>
        <dbReference type="EMBL" id="SFN62963.1"/>
    </source>
</evidence>
<feature type="region of interest" description="Disordered" evidence="1">
    <location>
        <begin position="221"/>
        <end position="309"/>
    </location>
</feature>
<dbReference type="AlphaFoldDB" id="A0A1I5AKK5"/>
<keyword evidence="4" id="KW-1185">Reference proteome</keyword>
<feature type="region of interest" description="Disordered" evidence="1">
    <location>
        <begin position="401"/>
        <end position="568"/>
    </location>
</feature>
<organism evidence="3 4">
    <name type="scientific">Pseudonocardia ammonioxydans</name>
    <dbReference type="NCBI Taxonomy" id="260086"/>
    <lineage>
        <taxon>Bacteria</taxon>
        <taxon>Bacillati</taxon>
        <taxon>Actinomycetota</taxon>
        <taxon>Actinomycetes</taxon>
        <taxon>Pseudonocardiales</taxon>
        <taxon>Pseudonocardiaceae</taxon>
        <taxon>Pseudonocardia</taxon>
    </lineage>
</organism>
<dbReference type="Proteomes" id="UP000199614">
    <property type="component" value="Unassembled WGS sequence"/>
</dbReference>
<dbReference type="EMBL" id="FOUY01000018">
    <property type="protein sequence ID" value="SFN62963.1"/>
    <property type="molecule type" value="Genomic_DNA"/>
</dbReference>